<feature type="domain" description="Glycerol-3-phosphate dehydrogenase NAD-dependent C-terminal" evidence="6">
    <location>
        <begin position="3"/>
        <end position="141"/>
    </location>
</feature>
<dbReference type="InterPro" id="IPR008927">
    <property type="entry name" value="6-PGluconate_DH-like_C_sf"/>
</dbReference>
<dbReference type="GO" id="GO:0005975">
    <property type="term" value="P:carbohydrate metabolic process"/>
    <property type="evidence" value="ECO:0007669"/>
    <property type="project" value="InterPro"/>
</dbReference>
<comment type="caution">
    <text evidence="7">The sequence shown here is derived from an EMBL/GenBank/DDBJ whole genome shotgun (WGS) entry which is preliminary data.</text>
</comment>
<gene>
    <name evidence="7" type="ORF">MKW94_011871</name>
</gene>
<keyword evidence="8" id="KW-1185">Reference proteome</keyword>
<evidence type="ECO:0000256" key="3">
    <source>
        <dbReference type="ARBA" id="ARBA00023002"/>
    </source>
</evidence>
<dbReference type="GO" id="GO:0005829">
    <property type="term" value="C:cytosol"/>
    <property type="evidence" value="ECO:0007669"/>
    <property type="project" value="TreeGrafter"/>
</dbReference>
<dbReference type="PROSITE" id="PS00957">
    <property type="entry name" value="NAD_G3PDH"/>
    <property type="match status" value="1"/>
</dbReference>
<name>A0AA41SDA3_PAPNU</name>
<proteinExistence type="inferred from homology"/>
<dbReference type="Pfam" id="PF07479">
    <property type="entry name" value="NAD_Gly3P_dh_C"/>
    <property type="match status" value="1"/>
</dbReference>
<evidence type="ECO:0000313" key="7">
    <source>
        <dbReference type="EMBL" id="MCL7034786.1"/>
    </source>
</evidence>
<dbReference type="InterPro" id="IPR013328">
    <property type="entry name" value="6PGD_dom2"/>
</dbReference>
<reference evidence="7" key="1">
    <citation type="submission" date="2022-03" db="EMBL/GenBank/DDBJ databases">
        <title>A functionally conserved STORR gene fusion in Papaver species that diverged 16.8 million years ago.</title>
        <authorList>
            <person name="Catania T."/>
        </authorList>
    </citation>
    <scope>NUCLEOTIDE SEQUENCE</scope>
    <source>
        <strain evidence="7">S-191538</strain>
    </source>
</reference>
<sequence>VGDVEDVELCGTLKNVVAVAAGFVDGLEMGNNSKMKAFSKLMFPSVCDNTFFESCGVADLITTCMGGRNRKVTDAFARSGGKRSFHELEAELLHGQKLQGVSTAEEVYEVLRQRGWQESFPLFKTIHGISIGRLPPSAIVQHSGNATQTPVYGRL</sequence>
<dbReference type="EC" id="1.1.1.8" evidence="2"/>
<accession>A0AA41SDA3</accession>
<dbReference type="FunFam" id="1.10.1040.10:FF:000004">
    <property type="entry name" value="Glycerol-3-phosphate dehydrogenase [NAD(+)]"/>
    <property type="match status" value="1"/>
</dbReference>
<dbReference type="GO" id="GO:0141152">
    <property type="term" value="F:glycerol-3-phosphate dehydrogenase (NAD+) activity"/>
    <property type="evidence" value="ECO:0007669"/>
    <property type="project" value="UniProtKB-EC"/>
</dbReference>
<evidence type="ECO:0000256" key="1">
    <source>
        <dbReference type="ARBA" id="ARBA00011009"/>
    </source>
</evidence>
<organism evidence="7 8">
    <name type="scientific">Papaver nudicaule</name>
    <name type="common">Iceland poppy</name>
    <dbReference type="NCBI Taxonomy" id="74823"/>
    <lineage>
        <taxon>Eukaryota</taxon>
        <taxon>Viridiplantae</taxon>
        <taxon>Streptophyta</taxon>
        <taxon>Embryophyta</taxon>
        <taxon>Tracheophyta</taxon>
        <taxon>Spermatophyta</taxon>
        <taxon>Magnoliopsida</taxon>
        <taxon>Ranunculales</taxon>
        <taxon>Papaveraceae</taxon>
        <taxon>Papaveroideae</taxon>
        <taxon>Papaver</taxon>
    </lineage>
</organism>
<dbReference type="InterPro" id="IPR006168">
    <property type="entry name" value="G3P_DH_NAD-dep"/>
</dbReference>
<dbReference type="PANTHER" id="PTHR11728">
    <property type="entry name" value="GLYCEROL-3-PHOSPHATE DEHYDROGENASE"/>
    <property type="match status" value="1"/>
</dbReference>
<evidence type="ECO:0000256" key="2">
    <source>
        <dbReference type="ARBA" id="ARBA00013218"/>
    </source>
</evidence>
<dbReference type="InterPro" id="IPR006109">
    <property type="entry name" value="G3P_DH_NAD-dep_C"/>
</dbReference>
<dbReference type="SUPFAM" id="SSF48179">
    <property type="entry name" value="6-phosphogluconate dehydrogenase C-terminal domain-like"/>
    <property type="match status" value="1"/>
</dbReference>
<evidence type="ECO:0000259" key="6">
    <source>
        <dbReference type="Pfam" id="PF07479"/>
    </source>
</evidence>
<feature type="non-terminal residue" evidence="7">
    <location>
        <position position="155"/>
    </location>
</feature>
<evidence type="ECO:0000256" key="5">
    <source>
        <dbReference type="ARBA" id="ARBA00048683"/>
    </source>
</evidence>
<dbReference type="GO" id="GO:0006072">
    <property type="term" value="P:glycerol-3-phosphate metabolic process"/>
    <property type="evidence" value="ECO:0007669"/>
    <property type="project" value="InterPro"/>
</dbReference>
<dbReference type="PANTHER" id="PTHR11728:SF8">
    <property type="entry name" value="GLYCEROL-3-PHOSPHATE DEHYDROGENASE [NAD(+)]-RELATED"/>
    <property type="match status" value="1"/>
</dbReference>
<comment type="catalytic activity">
    <reaction evidence="5">
        <text>sn-glycerol 3-phosphate + NAD(+) = dihydroxyacetone phosphate + NADH + H(+)</text>
        <dbReference type="Rhea" id="RHEA:11092"/>
        <dbReference type="ChEBI" id="CHEBI:15378"/>
        <dbReference type="ChEBI" id="CHEBI:57540"/>
        <dbReference type="ChEBI" id="CHEBI:57597"/>
        <dbReference type="ChEBI" id="CHEBI:57642"/>
        <dbReference type="ChEBI" id="CHEBI:57945"/>
        <dbReference type="EC" id="1.1.1.8"/>
    </reaction>
</comment>
<evidence type="ECO:0000256" key="4">
    <source>
        <dbReference type="ARBA" id="ARBA00023027"/>
    </source>
</evidence>
<keyword evidence="4" id="KW-0520">NAD</keyword>
<comment type="similarity">
    <text evidence="1">Belongs to the NAD-dependent glycerol-3-phosphate dehydrogenase family.</text>
</comment>
<dbReference type="Proteomes" id="UP001177140">
    <property type="component" value="Unassembled WGS sequence"/>
</dbReference>
<dbReference type="EMBL" id="JAJJMA010149872">
    <property type="protein sequence ID" value="MCL7034786.1"/>
    <property type="molecule type" value="Genomic_DNA"/>
</dbReference>
<dbReference type="Gene3D" id="1.10.1040.10">
    <property type="entry name" value="N-(1-d-carboxylethyl)-l-norvaline Dehydrogenase, domain 2"/>
    <property type="match status" value="1"/>
</dbReference>
<dbReference type="AlphaFoldDB" id="A0AA41SDA3"/>
<evidence type="ECO:0000313" key="8">
    <source>
        <dbReference type="Proteomes" id="UP001177140"/>
    </source>
</evidence>
<protein>
    <recommendedName>
        <fullName evidence="2">glycerol-3-phosphate dehydrogenase (NAD(+))</fullName>
        <ecNumber evidence="2">1.1.1.8</ecNumber>
    </recommendedName>
</protein>
<keyword evidence="3" id="KW-0560">Oxidoreductase</keyword>